<evidence type="ECO:0000256" key="9">
    <source>
        <dbReference type="SAM" id="Phobius"/>
    </source>
</evidence>
<dbReference type="PANTHER" id="PTHR10283">
    <property type="entry name" value="SOLUTE CARRIER FAMILY 13 MEMBER"/>
    <property type="match status" value="1"/>
</dbReference>
<comment type="caution">
    <text evidence="10">The sequence shown here is derived from an EMBL/GenBank/DDBJ whole genome shotgun (WGS) entry which is preliminary data.</text>
</comment>
<comment type="subcellular location">
    <subcellularLocation>
        <location evidence="1">Membrane</location>
        <topology evidence="1">Multi-pass membrane protein</topology>
    </subcellularLocation>
</comment>
<dbReference type="Pfam" id="PF00939">
    <property type="entry name" value="Na_sulph_symp"/>
    <property type="match status" value="1"/>
</dbReference>
<organism evidence="10 11">
    <name type="scientific">Geodermatophilus normandii</name>
    <dbReference type="NCBI Taxonomy" id="1137989"/>
    <lineage>
        <taxon>Bacteria</taxon>
        <taxon>Bacillati</taxon>
        <taxon>Actinomycetota</taxon>
        <taxon>Actinomycetes</taxon>
        <taxon>Geodermatophilales</taxon>
        <taxon>Geodermatophilaceae</taxon>
        <taxon>Geodermatophilus</taxon>
    </lineage>
</organism>
<evidence type="ECO:0000256" key="4">
    <source>
        <dbReference type="ARBA" id="ARBA00022448"/>
    </source>
</evidence>
<feature type="transmembrane region" description="Helical" evidence="9">
    <location>
        <begin position="512"/>
        <end position="531"/>
    </location>
</feature>
<dbReference type="EMBL" id="QGTX01000001">
    <property type="protein sequence ID" value="PWW21081.1"/>
    <property type="molecule type" value="Genomic_DNA"/>
</dbReference>
<comment type="similarity">
    <text evidence="2">Belongs to the SLC13A/DASS transporter (TC 2.A.47) family. NADC subfamily.</text>
</comment>
<evidence type="ECO:0000256" key="6">
    <source>
        <dbReference type="ARBA" id="ARBA00022989"/>
    </source>
</evidence>
<dbReference type="OrthoDB" id="9766267at2"/>
<feature type="transmembrane region" description="Helical" evidence="9">
    <location>
        <begin position="48"/>
        <end position="65"/>
    </location>
</feature>
<dbReference type="Proteomes" id="UP000246661">
    <property type="component" value="Unassembled WGS sequence"/>
</dbReference>
<feature type="transmembrane region" description="Helical" evidence="9">
    <location>
        <begin position="422"/>
        <end position="442"/>
    </location>
</feature>
<dbReference type="GO" id="GO:0015141">
    <property type="term" value="F:succinate transmembrane transporter activity"/>
    <property type="evidence" value="ECO:0007669"/>
    <property type="project" value="UniProtKB-ARBA"/>
</dbReference>
<evidence type="ECO:0000313" key="11">
    <source>
        <dbReference type="Proteomes" id="UP000246661"/>
    </source>
</evidence>
<evidence type="ECO:0000256" key="7">
    <source>
        <dbReference type="ARBA" id="ARBA00023136"/>
    </source>
</evidence>
<keyword evidence="11" id="KW-1185">Reference proteome</keyword>
<dbReference type="PANTHER" id="PTHR10283:SF82">
    <property type="entry name" value="SOLUTE CARRIER FAMILY 13 MEMBER 2"/>
    <property type="match status" value="1"/>
</dbReference>
<feature type="transmembrane region" description="Helical" evidence="9">
    <location>
        <begin position="158"/>
        <end position="177"/>
    </location>
</feature>
<sequence length="537" mass="56496">MSILDRPGRSGQRTDVDAAFRGSATYRSLGEQELSPAEERFERGRRTVGLFLAPAVTIVFALLPIDLPRAQHLLAAVLLGVIVLWITEPVPIPVGGLIGVGAIVVLGVVPADDAVGPLGSTTVFTFIGAFILAAAMLKHGVARRFAMTILSMRWVGASTARVVIAFGLITCLLSAFVSNTATVAMLLPTAIGILSVIAKLMQDKGMVEPDFDPLRLKVGVALMLMLAYGASVGGLLTPVGTPPNLIGRGLIEEATGERIGFLDWMLMALPICALMFVALAFVLLLLNRPEIRRIEGVHEYVQQERAQLGPVTRAERNTLVAFGITVACWIFPGVIALTAGTESDLYTTISDRMDEGIIAVLGAALLFLLPTDWGRREFTLNWSDAATIDWGTILLFGTGIIFGSLLADTGLAETIGTSSADTLGLTSTIAITVFAVILAIVISETTSNTASAAVVVPIVIPVAVAAGINPFVPALAATFAASFGFMLPVSTPQNAIVYGSGVVPITKMIRSGISFDVLGALLIVVLLPLMIELVLNV</sequence>
<keyword evidence="4" id="KW-0813">Transport</keyword>
<reference evidence="11" key="1">
    <citation type="submission" date="2018-05" db="EMBL/GenBank/DDBJ databases">
        <authorList>
            <person name="Klenk H.-P."/>
            <person name="Huntemann M."/>
            <person name="Clum A."/>
            <person name="Pillay M."/>
            <person name="Palaniappan K."/>
            <person name="Varghese N."/>
            <person name="Mikhailova N."/>
            <person name="Stamatis D."/>
            <person name="Reddy T."/>
            <person name="Daum C."/>
            <person name="Shapiro N."/>
            <person name="Ivanova N."/>
            <person name="Kyrpides N."/>
            <person name="Woyke T."/>
        </authorList>
    </citation>
    <scope>NUCLEOTIDE SEQUENCE [LARGE SCALE GENOMIC DNA]</scope>
    <source>
        <strain evidence="11">DSM 45417</strain>
    </source>
</reference>
<feature type="transmembrane region" description="Helical" evidence="9">
    <location>
        <begin position="117"/>
        <end position="137"/>
    </location>
</feature>
<keyword evidence="6 9" id="KW-1133">Transmembrane helix</keyword>
<accession>A0A317QDV4</accession>
<proteinExistence type="inferred from homology"/>
<evidence type="ECO:0000313" key="10">
    <source>
        <dbReference type="EMBL" id="PWW21081.1"/>
    </source>
</evidence>
<feature type="transmembrane region" description="Helical" evidence="9">
    <location>
        <begin position="449"/>
        <end position="468"/>
    </location>
</feature>
<dbReference type="InterPro" id="IPR001898">
    <property type="entry name" value="SLC13A/DASS"/>
</dbReference>
<dbReference type="InterPro" id="IPR031312">
    <property type="entry name" value="Na/sul_symport_CS"/>
</dbReference>
<feature type="transmembrane region" description="Helical" evidence="9">
    <location>
        <begin position="319"/>
        <end position="337"/>
    </location>
</feature>
<name>A0A317QDV4_9ACTN</name>
<gene>
    <name evidence="10" type="ORF">JD79_00209</name>
</gene>
<feature type="transmembrane region" description="Helical" evidence="9">
    <location>
        <begin position="71"/>
        <end position="87"/>
    </location>
</feature>
<feature type="transmembrane region" description="Helical" evidence="9">
    <location>
        <begin position="264"/>
        <end position="286"/>
    </location>
</feature>
<dbReference type="PROSITE" id="PS01271">
    <property type="entry name" value="NA_SULFATE"/>
    <property type="match status" value="1"/>
</dbReference>
<evidence type="ECO:0000256" key="3">
    <source>
        <dbReference type="ARBA" id="ARBA00020150"/>
    </source>
</evidence>
<keyword evidence="5 9" id="KW-0812">Transmembrane</keyword>
<keyword evidence="7 9" id="KW-0472">Membrane</keyword>
<evidence type="ECO:0000256" key="2">
    <source>
        <dbReference type="ARBA" id="ARBA00006772"/>
    </source>
</evidence>
<evidence type="ECO:0000256" key="1">
    <source>
        <dbReference type="ARBA" id="ARBA00004141"/>
    </source>
</evidence>
<evidence type="ECO:0000256" key="5">
    <source>
        <dbReference type="ARBA" id="ARBA00022692"/>
    </source>
</evidence>
<protein>
    <recommendedName>
        <fullName evidence="3">Sodium-dependent dicarboxylate transporter SdcS</fullName>
    </recommendedName>
    <alternativeName>
        <fullName evidence="8">Na(+)/dicarboxylate symporter</fullName>
    </alternativeName>
</protein>
<feature type="transmembrane region" description="Helical" evidence="9">
    <location>
        <begin position="183"/>
        <end position="202"/>
    </location>
</feature>
<feature type="transmembrane region" description="Helical" evidence="9">
    <location>
        <begin position="214"/>
        <end position="236"/>
    </location>
</feature>
<dbReference type="AlphaFoldDB" id="A0A317QDV4"/>
<dbReference type="RefSeq" id="WP_110004034.1">
    <property type="nucleotide sequence ID" value="NZ_QGTX01000001.1"/>
</dbReference>
<evidence type="ECO:0000256" key="8">
    <source>
        <dbReference type="ARBA" id="ARBA00031174"/>
    </source>
</evidence>
<dbReference type="GO" id="GO:0005886">
    <property type="term" value="C:plasma membrane"/>
    <property type="evidence" value="ECO:0007669"/>
    <property type="project" value="TreeGrafter"/>
</dbReference>
<feature type="transmembrane region" description="Helical" evidence="9">
    <location>
        <begin position="386"/>
        <end position="407"/>
    </location>
</feature>
<feature type="transmembrane region" description="Helical" evidence="9">
    <location>
        <begin position="94"/>
        <end position="111"/>
    </location>
</feature>
<feature type="transmembrane region" description="Helical" evidence="9">
    <location>
        <begin position="357"/>
        <end position="374"/>
    </location>
</feature>
<dbReference type="NCBIfam" id="TIGR00785">
    <property type="entry name" value="dass"/>
    <property type="match status" value="1"/>
</dbReference>